<organism evidence="1 2">
    <name type="scientific">Bathymodiolus thermophilus thioautotrophic gill symbiont</name>
    <dbReference type="NCBI Taxonomy" id="2360"/>
    <lineage>
        <taxon>Bacteria</taxon>
        <taxon>Pseudomonadati</taxon>
        <taxon>Pseudomonadota</taxon>
        <taxon>Gammaproteobacteria</taxon>
        <taxon>sulfur-oxidizing symbionts</taxon>
    </lineage>
</organism>
<keyword evidence="2" id="KW-1185">Reference proteome</keyword>
<gene>
    <name evidence="1" type="ORF">THERMOS_816</name>
</gene>
<protein>
    <submittedName>
        <fullName evidence="1">Uncharacterized protein</fullName>
    </submittedName>
</protein>
<evidence type="ECO:0000313" key="1">
    <source>
        <dbReference type="EMBL" id="CAB5498263.1"/>
    </source>
</evidence>
<dbReference type="AlphaFoldDB" id="A0A8H8XE91"/>
<dbReference type="EMBL" id="CAESAQ020000046">
    <property type="protein sequence ID" value="CAB5498263.1"/>
    <property type="molecule type" value="Genomic_DNA"/>
</dbReference>
<name>A0A8H8XE91_9GAMM</name>
<dbReference type="Proteomes" id="UP000643672">
    <property type="component" value="Unassembled WGS sequence"/>
</dbReference>
<evidence type="ECO:0000313" key="2">
    <source>
        <dbReference type="Proteomes" id="UP000643672"/>
    </source>
</evidence>
<comment type="caution">
    <text evidence="1">The sequence shown here is derived from an EMBL/GenBank/DDBJ whole genome shotgun (WGS) entry which is preliminary data.</text>
</comment>
<accession>A0A8H8XE91</accession>
<reference evidence="1 2" key="1">
    <citation type="submission" date="2020-05" db="EMBL/GenBank/DDBJ databases">
        <authorList>
            <person name="Petersen J."/>
            <person name="Sayavedra L."/>
        </authorList>
    </citation>
    <scope>NUCLEOTIDE SEQUENCE [LARGE SCALE GENOMIC DNA]</scope>
    <source>
        <strain evidence="1">B thermophilus SOXS</strain>
    </source>
</reference>
<proteinExistence type="predicted"/>
<sequence>MIIHIYAKVSNNMLSILGMRIGARLFGLFLKMALDMDAE</sequence>